<sequence>MHDIKINFNKVFQTIKSLDLPVFDATDNLQKSDARSQFSDSEEIDLTTTSEYMSLDSENWLFNKIKSDYADAFAHLINRSRFNRRKRGLFNILELVRKSWLKNFCNSKTITS</sequence>
<proteinExistence type="predicted"/>
<reference evidence="2" key="1">
    <citation type="journal article" date="2019" name="Int. J. Syst. Evol. Microbiol.">
        <title>The Global Catalogue of Microorganisms (GCM) 10K type strain sequencing project: providing services to taxonomists for standard genome sequencing and annotation.</title>
        <authorList>
            <consortium name="The Broad Institute Genomics Platform"/>
            <consortium name="The Broad Institute Genome Sequencing Center for Infectious Disease"/>
            <person name="Wu L."/>
            <person name="Ma J."/>
        </authorList>
    </citation>
    <scope>NUCLEOTIDE SEQUENCE [LARGE SCALE GENOMIC DNA]</scope>
    <source>
        <strain evidence="2">CGMCC 1.10832</strain>
    </source>
</reference>
<protein>
    <submittedName>
        <fullName evidence="1">Uncharacterized protein</fullName>
    </submittedName>
</protein>
<evidence type="ECO:0000313" key="1">
    <source>
        <dbReference type="EMBL" id="GGC51339.1"/>
    </source>
</evidence>
<comment type="caution">
    <text evidence="1">The sequence shown here is derived from an EMBL/GenBank/DDBJ whole genome shotgun (WGS) entry which is preliminary data.</text>
</comment>
<dbReference type="Proteomes" id="UP000636010">
    <property type="component" value="Unassembled WGS sequence"/>
</dbReference>
<accession>A0ABQ1N518</accession>
<organism evidence="1 2">
    <name type="scientific">Marivirga lumbricoides</name>
    <dbReference type="NCBI Taxonomy" id="1046115"/>
    <lineage>
        <taxon>Bacteria</taxon>
        <taxon>Pseudomonadati</taxon>
        <taxon>Bacteroidota</taxon>
        <taxon>Cytophagia</taxon>
        <taxon>Cytophagales</taxon>
        <taxon>Marivirgaceae</taxon>
        <taxon>Marivirga</taxon>
    </lineage>
</organism>
<keyword evidence="2" id="KW-1185">Reference proteome</keyword>
<name>A0ABQ1N518_9BACT</name>
<evidence type="ECO:0000313" key="2">
    <source>
        <dbReference type="Proteomes" id="UP000636010"/>
    </source>
</evidence>
<gene>
    <name evidence="1" type="ORF">GCM10011506_41340</name>
</gene>
<dbReference type="EMBL" id="BMEC01000015">
    <property type="protein sequence ID" value="GGC51339.1"/>
    <property type="molecule type" value="Genomic_DNA"/>
</dbReference>